<dbReference type="AlphaFoldDB" id="A0A1R3XA57"/>
<sequence length="821" mass="92733">MLYLNQMPEMMKKPRYNQPQSGRRKYALRTLLCLAIGIAGIGNASAQASQDNEAVKSLQKHRQASLQEKLYLHIDRPVYACGDELWFKVYNVDGSLHRPLDMSKVTYVELLDADQKPALQAKVAMKDGAGSGYFQLPSTLQTGSYTVRAYTSWMKNFDPAFYFQQQVTIINTFEQLPKQEAPKAKGYTLQFFPEGGNLVTGIAGRVAFKVTESQNGKGAALTGQVLDQEGNAVAALTPHKYGMGRFSFTPEQGKRYTAKLQLPDGSTMEQALPQVHERGYTLQLADSTDQHLHLAVRSAGRPDEHVYLLGHTRQQVVSSERALLQNGKYVFRVDKATLADGITHFTVFNTAGQPVSERLYFKYPTKELALQVSAPQQYNLRDKVSVELQASSQTPASLSMAVYKLDSLQLQPQGHIASYIWLESDLKGAIESPAYYFSDAGREDRQAMDNLMLTNGWSRFKWENVLEKDVPKHAYLPENHGHLLFGKVTHKSSGQPAPGIMTYLASPGRPIRFYNAQSNADGKLLFELKDFYGNKDLVLQSDFTKDSTYHFELLSPFSTRYTSGPLSPLQLTEARKADITERHMQVQVEHAYYGGYRNRFHTPGIDSTAFYGQPSESYLLDDYKRFKVMEEVMREYVQAVQVRTRGRNFHFMVMNRPYKSIFRQDPMVLLDGVPVFNINKIIAFDPLKVKQLDVIASRFFHGPLSYDGLVSYHTYGGDLAGFELDSRALMQAYEGLQQQREFYAPTYETPEQKSSRLADFRNLLHWAPDITLEPGKEEQVSFYTSDQPGTYLVVVQGLTATGETGYQLLQIKVNGPVAQKH</sequence>
<dbReference type="STRING" id="1317125.SAMN05444128_1724"/>
<organism evidence="1 2">
    <name type="scientific">Pontibacter indicus</name>
    <dbReference type="NCBI Taxonomy" id="1317125"/>
    <lineage>
        <taxon>Bacteria</taxon>
        <taxon>Pseudomonadati</taxon>
        <taxon>Bacteroidota</taxon>
        <taxon>Cytophagia</taxon>
        <taxon>Cytophagales</taxon>
        <taxon>Hymenobacteraceae</taxon>
        <taxon>Pontibacter</taxon>
    </lineage>
</organism>
<keyword evidence="2" id="KW-1185">Reference proteome</keyword>
<reference evidence="2" key="1">
    <citation type="submission" date="2017-01" db="EMBL/GenBank/DDBJ databases">
        <authorList>
            <person name="Varghese N."/>
            <person name="Submissions S."/>
        </authorList>
    </citation>
    <scope>NUCLEOTIDE SEQUENCE [LARGE SCALE GENOMIC DNA]</scope>
    <source>
        <strain evidence="2">LP100</strain>
    </source>
</reference>
<evidence type="ECO:0000313" key="1">
    <source>
        <dbReference type="EMBL" id="SIT86409.1"/>
    </source>
</evidence>
<accession>A0A1R3XA57</accession>
<dbReference type="Proteomes" id="UP000187181">
    <property type="component" value="Unassembled WGS sequence"/>
</dbReference>
<dbReference type="Gene3D" id="2.60.40.1930">
    <property type="match status" value="1"/>
</dbReference>
<evidence type="ECO:0000313" key="2">
    <source>
        <dbReference type="Proteomes" id="UP000187181"/>
    </source>
</evidence>
<dbReference type="EMBL" id="FTPP01000001">
    <property type="protein sequence ID" value="SIT86409.1"/>
    <property type="molecule type" value="Genomic_DNA"/>
</dbReference>
<name>A0A1R3XA57_9BACT</name>
<evidence type="ECO:0008006" key="3">
    <source>
        <dbReference type="Google" id="ProtNLM"/>
    </source>
</evidence>
<gene>
    <name evidence="1" type="ORF">SAMN05444128_1724</name>
</gene>
<protein>
    <recommendedName>
        <fullName evidence="3">MG2 domain-containing protein</fullName>
    </recommendedName>
</protein>
<proteinExistence type="predicted"/>